<evidence type="ECO:0000256" key="3">
    <source>
        <dbReference type="ARBA" id="ARBA00023015"/>
    </source>
</evidence>
<dbReference type="PANTHER" id="PTHR37534:SF20">
    <property type="entry name" value="PRO1A C6 ZINK-FINGER PROTEIN"/>
    <property type="match status" value="1"/>
</dbReference>
<dbReference type="InterPro" id="IPR036864">
    <property type="entry name" value="Zn2-C6_fun-type_DNA-bd_sf"/>
</dbReference>
<evidence type="ECO:0000256" key="6">
    <source>
        <dbReference type="ARBA" id="ARBA00023242"/>
    </source>
</evidence>
<evidence type="ECO:0000256" key="2">
    <source>
        <dbReference type="ARBA" id="ARBA00022833"/>
    </source>
</evidence>
<evidence type="ECO:0000313" key="10">
    <source>
        <dbReference type="Proteomes" id="UP001303889"/>
    </source>
</evidence>
<dbReference type="PROSITE" id="PS00463">
    <property type="entry name" value="ZN2_CY6_FUNGAL_1"/>
    <property type="match status" value="1"/>
</dbReference>
<comment type="caution">
    <text evidence="9">The sequence shown here is derived from an EMBL/GenBank/DDBJ whole genome shotgun (WGS) entry which is preliminary data.</text>
</comment>
<dbReference type="InterPro" id="IPR021858">
    <property type="entry name" value="Fun_TF"/>
</dbReference>
<proteinExistence type="predicted"/>
<feature type="region of interest" description="Disordered" evidence="7">
    <location>
        <begin position="108"/>
        <end position="155"/>
    </location>
</feature>
<feature type="compositionally biased region" description="Polar residues" evidence="7">
    <location>
        <begin position="110"/>
        <end position="131"/>
    </location>
</feature>
<protein>
    <submittedName>
        <fullName evidence="9">Fungal-specific transcription factor domain-containing protein</fullName>
    </submittedName>
</protein>
<dbReference type="GO" id="GO:0000981">
    <property type="term" value="F:DNA-binding transcription factor activity, RNA polymerase II-specific"/>
    <property type="evidence" value="ECO:0007669"/>
    <property type="project" value="InterPro"/>
</dbReference>
<dbReference type="InterPro" id="IPR001138">
    <property type="entry name" value="Zn2Cys6_DnaBD"/>
</dbReference>
<dbReference type="Pfam" id="PF00172">
    <property type="entry name" value="Zn_clus"/>
    <property type="match status" value="1"/>
</dbReference>
<keyword evidence="4" id="KW-0238">DNA-binding</keyword>
<dbReference type="SUPFAM" id="SSF57701">
    <property type="entry name" value="Zn2/Cys6 DNA-binding domain"/>
    <property type="match status" value="1"/>
</dbReference>
<comment type="subcellular location">
    <subcellularLocation>
        <location evidence="1">Nucleus</location>
    </subcellularLocation>
</comment>
<dbReference type="GO" id="GO:0005634">
    <property type="term" value="C:nucleus"/>
    <property type="evidence" value="ECO:0007669"/>
    <property type="project" value="UniProtKB-SubCell"/>
</dbReference>
<accession>A0AAN6MRI3</accession>
<evidence type="ECO:0000256" key="4">
    <source>
        <dbReference type="ARBA" id="ARBA00023125"/>
    </source>
</evidence>
<evidence type="ECO:0000256" key="5">
    <source>
        <dbReference type="ARBA" id="ARBA00023163"/>
    </source>
</evidence>
<evidence type="ECO:0000256" key="7">
    <source>
        <dbReference type="SAM" id="MobiDB-lite"/>
    </source>
</evidence>
<organism evidence="9 10">
    <name type="scientific">Staphylotrichum tortipilum</name>
    <dbReference type="NCBI Taxonomy" id="2831512"/>
    <lineage>
        <taxon>Eukaryota</taxon>
        <taxon>Fungi</taxon>
        <taxon>Dikarya</taxon>
        <taxon>Ascomycota</taxon>
        <taxon>Pezizomycotina</taxon>
        <taxon>Sordariomycetes</taxon>
        <taxon>Sordariomycetidae</taxon>
        <taxon>Sordariales</taxon>
        <taxon>Chaetomiaceae</taxon>
        <taxon>Staphylotrichum</taxon>
    </lineage>
</organism>
<gene>
    <name evidence="9" type="ORF">C8A05DRAFT_30383</name>
</gene>
<reference evidence="9" key="2">
    <citation type="submission" date="2023-05" db="EMBL/GenBank/DDBJ databases">
        <authorList>
            <consortium name="Lawrence Berkeley National Laboratory"/>
            <person name="Steindorff A."/>
            <person name="Hensen N."/>
            <person name="Bonometti L."/>
            <person name="Westerberg I."/>
            <person name="Brannstrom I.O."/>
            <person name="Guillou S."/>
            <person name="Cros-Aarteil S."/>
            <person name="Calhoun S."/>
            <person name="Haridas S."/>
            <person name="Kuo A."/>
            <person name="Mondo S."/>
            <person name="Pangilinan J."/>
            <person name="Riley R."/>
            <person name="Labutti K."/>
            <person name="Andreopoulos B."/>
            <person name="Lipzen A."/>
            <person name="Chen C."/>
            <person name="Yanf M."/>
            <person name="Daum C."/>
            <person name="Ng V."/>
            <person name="Clum A."/>
            <person name="Ohm R."/>
            <person name="Martin F."/>
            <person name="Silar P."/>
            <person name="Natvig D."/>
            <person name="Lalanne C."/>
            <person name="Gautier V."/>
            <person name="Ament-Velasquez S.L."/>
            <person name="Kruys A."/>
            <person name="Hutchinson M.I."/>
            <person name="Powell A.J."/>
            <person name="Barry K."/>
            <person name="Miller A.N."/>
            <person name="Grigoriev I.V."/>
            <person name="Debuchy R."/>
            <person name="Gladieux P."/>
            <person name="Thoren M.H."/>
            <person name="Johannesson H."/>
        </authorList>
    </citation>
    <scope>NUCLEOTIDE SEQUENCE</scope>
    <source>
        <strain evidence="9">CBS 103.79</strain>
    </source>
</reference>
<reference evidence="9" key="1">
    <citation type="journal article" date="2023" name="Mol. Phylogenet. Evol.">
        <title>Genome-scale phylogeny and comparative genomics of the fungal order Sordariales.</title>
        <authorList>
            <person name="Hensen N."/>
            <person name="Bonometti L."/>
            <person name="Westerberg I."/>
            <person name="Brannstrom I.O."/>
            <person name="Guillou S."/>
            <person name="Cros-Aarteil S."/>
            <person name="Calhoun S."/>
            <person name="Haridas S."/>
            <person name="Kuo A."/>
            <person name="Mondo S."/>
            <person name="Pangilinan J."/>
            <person name="Riley R."/>
            <person name="LaButti K."/>
            <person name="Andreopoulos B."/>
            <person name="Lipzen A."/>
            <person name="Chen C."/>
            <person name="Yan M."/>
            <person name="Daum C."/>
            <person name="Ng V."/>
            <person name="Clum A."/>
            <person name="Steindorff A."/>
            <person name="Ohm R.A."/>
            <person name="Martin F."/>
            <person name="Silar P."/>
            <person name="Natvig D.O."/>
            <person name="Lalanne C."/>
            <person name="Gautier V."/>
            <person name="Ament-Velasquez S.L."/>
            <person name="Kruys A."/>
            <person name="Hutchinson M.I."/>
            <person name="Powell A.J."/>
            <person name="Barry K."/>
            <person name="Miller A.N."/>
            <person name="Grigoriev I.V."/>
            <person name="Debuchy R."/>
            <person name="Gladieux P."/>
            <person name="Hiltunen Thoren M."/>
            <person name="Johannesson H."/>
        </authorList>
    </citation>
    <scope>NUCLEOTIDE SEQUENCE</scope>
    <source>
        <strain evidence="9">CBS 103.79</strain>
    </source>
</reference>
<keyword evidence="5" id="KW-0804">Transcription</keyword>
<evidence type="ECO:0000259" key="8">
    <source>
        <dbReference type="PROSITE" id="PS50048"/>
    </source>
</evidence>
<evidence type="ECO:0000256" key="1">
    <source>
        <dbReference type="ARBA" id="ARBA00004123"/>
    </source>
</evidence>
<dbReference type="PANTHER" id="PTHR37534">
    <property type="entry name" value="TRANSCRIPTIONAL ACTIVATOR PROTEIN UGA3"/>
    <property type="match status" value="1"/>
</dbReference>
<keyword evidence="2" id="KW-0862">Zinc</keyword>
<evidence type="ECO:0000313" key="9">
    <source>
        <dbReference type="EMBL" id="KAK3905755.1"/>
    </source>
</evidence>
<dbReference type="Pfam" id="PF11951">
    <property type="entry name" value="Fungal_trans_2"/>
    <property type="match status" value="1"/>
</dbReference>
<dbReference type="GO" id="GO:0003677">
    <property type="term" value="F:DNA binding"/>
    <property type="evidence" value="ECO:0007669"/>
    <property type="project" value="UniProtKB-KW"/>
</dbReference>
<keyword evidence="10" id="KW-1185">Reference proteome</keyword>
<dbReference type="EMBL" id="MU855347">
    <property type="protein sequence ID" value="KAK3905755.1"/>
    <property type="molecule type" value="Genomic_DNA"/>
</dbReference>
<keyword evidence="3" id="KW-0805">Transcription regulation</keyword>
<feature type="domain" description="Zn(2)-C6 fungal-type" evidence="8">
    <location>
        <begin position="10"/>
        <end position="40"/>
    </location>
</feature>
<dbReference type="CDD" id="cd00067">
    <property type="entry name" value="GAL4"/>
    <property type="match status" value="1"/>
</dbReference>
<dbReference type="SMART" id="SM00066">
    <property type="entry name" value="GAL4"/>
    <property type="match status" value="1"/>
</dbReference>
<keyword evidence="6" id="KW-0539">Nucleus</keyword>
<dbReference type="Gene3D" id="4.10.240.10">
    <property type="entry name" value="Zn(2)-C6 fungal-type DNA-binding domain"/>
    <property type="match status" value="1"/>
</dbReference>
<dbReference type="Proteomes" id="UP001303889">
    <property type="component" value="Unassembled WGS sequence"/>
</dbReference>
<dbReference type="PROSITE" id="PS50048">
    <property type="entry name" value="ZN2_CY6_FUNGAL_2"/>
    <property type="match status" value="1"/>
</dbReference>
<name>A0AAN6MRI3_9PEZI</name>
<dbReference type="GO" id="GO:0008270">
    <property type="term" value="F:zinc ion binding"/>
    <property type="evidence" value="ECO:0007669"/>
    <property type="project" value="InterPro"/>
</dbReference>
<sequence>MAPSTRSSGGCWTCRLRRKKCDEERPRCQGCLALEIDCLYTDDKPEWMDGGELQKQKAEWLKKEVKRRATHRRERRYLQGLEVRLESLDASLTDDNDVVMSKDLIHATPPSVSTTNASTPHAETQESTPASGSDGRPADSPISVPSPDRPVAGATDHGLLGSGLRAVLSQEVEAHSTMLYLDYAFPFLFPYYRPSFADAGRGWLLVLLAKNKALFHSALSLAGYFYGIVLGHIQDAAPQCQTHNLEALHEQQGLALQWLRHEMQDIITRGVKGNLAEANRVMASIIQLMTSDVAIGKPGNWAMHLEAAAQLFNEIMKHHAVTDTGQVCFMMVLLQLGSRPFSWAPKNHPWGSDQATLRFFTAQLLFVDTLASTTLQKPPRLYEWHQHILMTADDDFRKQMPVSEKEQALPHIHIGEFVGVENWVVVSIGEIAALDAWKKEMKRAGSLSVAHLASRASAIEQRLRTGLQKLDEGDCKTDGPASIGGPEQVLGDFAGTFSPVLIHGTALNNRIWAQAAISYLSVVLSGWQPSSLEIRNSVALTIELLLSLASPDCLRTVVWPFTVTGCLAAQDQEQIFRNMVAGMGPLKVFGTIREGVAILEKVWGRRAEIDANPDQWDIGACLNCLSEPALLI</sequence>
<dbReference type="AlphaFoldDB" id="A0AAN6MRI3"/>